<gene>
    <name evidence="2" type="ORF">IAB88_05450</name>
</gene>
<proteinExistence type="predicted"/>
<name>A0A9D9NK56_9BACT</name>
<organism evidence="2 3">
    <name type="scientific">Candidatus Limisoma faecipullorum</name>
    <dbReference type="NCBI Taxonomy" id="2840854"/>
    <lineage>
        <taxon>Bacteria</taxon>
        <taxon>Pseudomonadati</taxon>
        <taxon>Bacteroidota</taxon>
        <taxon>Bacteroidia</taxon>
        <taxon>Bacteroidales</taxon>
        <taxon>Candidatus Limisoma</taxon>
    </lineage>
</organism>
<evidence type="ECO:0000313" key="3">
    <source>
        <dbReference type="Proteomes" id="UP000823598"/>
    </source>
</evidence>
<dbReference type="EMBL" id="JADIMC010000063">
    <property type="protein sequence ID" value="MBO8476420.1"/>
    <property type="molecule type" value="Genomic_DNA"/>
</dbReference>
<evidence type="ECO:0000313" key="2">
    <source>
        <dbReference type="EMBL" id="MBO8476420.1"/>
    </source>
</evidence>
<reference evidence="2" key="2">
    <citation type="journal article" date="2021" name="PeerJ">
        <title>Extensive microbial diversity within the chicken gut microbiome revealed by metagenomics and culture.</title>
        <authorList>
            <person name="Gilroy R."/>
            <person name="Ravi A."/>
            <person name="Getino M."/>
            <person name="Pursley I."/>
            <person name="Horton D.L."/>
            <person name="Alikhan N.F."/>
            <person name="Baker D."/>
            <person name="Gharbi K."/>
            <person name="Hall N."/>
            <person name="Watson M."/>
            <person name="Adriaenssens E.M."/>
            <person name="Foster-Nyarko E."/>
            <person name="Jarju S."/>
            <person name="Secka A."/>
            <person name="Antonio M."/>
            <person name="Oren A."/>
            <person name="Chaudhuri R.R."/>
            <person name="La Ragione R."/>
            <person name="Hildebrand F."/>
            <person name="Pallen M.J."/>
        </authorList>
    </citation>
    <scope>NUCLEOTIDE SEQUENCE</scope>
    <source>
        <strain evidence="2">6919</strain>
    </source>
</reference>
<sequence length="283" mass="31005">MMKNVGVIILFCMAFGSVALQGLCQQSAALPADVLFAPFPEAGMSESGVLPVPSLSEVTGEYELNRLRLVMDAGESDGFLFDRNLYSYDYAAGAVVVSWYAGLVAASASYATYPGLMSMESGVLSVTHDFGKVVLTGNVMAEKYRTFRGLDTNYGVGGMLTYRIGERFSLNVFGQYYKKSLYYSPAALPYIGTSKYGVYADMQFGERFGMDLGVSREYDAYSRRWQTVPIAAPYVKLNNGAKIGLDVGRLLGVMIDNWVNGSRYNDSRNPTMPPLLPPMPPVR</sequence>
<evidence type="ECO:0008006" key="4">
    <source>
        <dbReference type="Google" id="ProtNLM"/>
    </source>
</evidence>
<feature type="signal peptide" evidence="1">
    <location>
        <begin position="1"/>
        <end position="19"/>
    </location>
</feature>
<keyword evidence="1" id="KW-0732">Signal</keyword>
<reference evidence="2" key="1">
    <citation type="submission" date="2020-10" db="EMBL/GenBank/DDBJ databases">
        <authorList>
            <person name="Gilroy R."/>
        </authorList>
    </citation>
    <scope>NUCLEOTIDE SEQUENCE</scope>
    <source>
        <strain evidence="2">6919</strain>
    </source>
</reference>
<comment type="caution">
    <text evidence="2">The sequence shown here is derived from an EMBL/GenBank/DDBJ whole genome shotgun (WGS) entry which is preliminary data.</text>
</comment>
<feature type="chain" id="PRO_5039392909" description="Inverse autotransporter beta-domain domain-containing protein" evidence="1">
    <location>
        <begin position="20"/>
        <end position="283"/>
    </location>
</feature>
<protein>
    <recommendedName>
        <fullName evidence="4">Inverse autotransporter beta-domain domain-containing protein</fullName>
    </recommendedName>
</protein>
<evidence type="ECO:0000256" key="1">
    <source>
        <dbReference type="SAM" id="SignalP"/>
    </source>
</evidence>
<accession>A0A9D9NK56</accession>
<dbReference type="Proteomes" id="UP000823598">
    <property type="component" value="Unassembled WGS sequence"/>
</dbReference>
<dbReference type="AlphaFoldDB" id="A0A9D9NK56"/>